<dbReference type="SMART" id="SM00801">
    <property type="entry name" value="dDENN"/>
    <property type="match status" value="1"/>
</dbReference>
<reference evidence="4 5" key="1">
    <citation type="submission" date="2024-04" db="EMBL/GenBank/DDBJ databases">
        <title>genome sequences of Mucor flavus KT1a and Helicostylum pulchrum KT1b strains isolated from the surface of a dry-aged beef.</title>
        <authorList>
            <person name="Toyotome T."/>
            <person name="Hosono M."/>
            <person name="Torimaru M."/>
            <person name="Fukuda K."/>
            <person name="Mikami N."/>
        </authorList>
    </citation>
    <scope>NUCLEOTIDE SEQUENCE [LARGE SCALE GENOMIC DNA]</scope>
    <source>
        <strain evidence="4 5">KT1a</strain>
    </source>
</reference>
<keyword evidence="1" id="KW-0175">Coiled coil</keyword>
<keyword evidence="5" id="KW-1185">Reference proteome</keyword>
<dbReference type="InterPro" id="IPR051696">
    <property type="entry name" value="DENN_Domain_GEFs"/>
</dbReference>
<dbReference type="InterPro" id="IPR043153">
    <property type="entry name" value="DENN_C"/>
</dbReference>
<organism evidence="4 5">
    <name type="scientific">Mucor flavus</name>
    <dbReference type="NCBI Taxonomy" id="439312"/>
    <lineage>
        <taxon>Eukaryota</taxon>
        <taxon>Fungi</taxon>
        <taxon>Fungi incertae sedis</taxon>
        <taxon>Mucoromycota</taxon>
        <taxon>Mucoromycotina</taxon>
        <taxon>Mucoromycetes</taxon>
        <taxon>Mucorales</taxon>
        <taxon>Mucorineae</taxon>
        <taxon>Mucoraceae</taxon>
        <taxon>Mucor</taxon>
    </lineage>
</organism>
<dbReference type="SMART" id="SM00799">
    <property type="entry name" value="DENN"/>
    <property type="match status" value="1"/>
</dbReference>
<dbReference type="PANTHER" id="PTHR12296:SF21">
    <property type="entry name" value="DENN DOMAIN-CONTAINING PROTEIN 3"/>
    <property type="match status" value="1"/>
</dbReference>
<feature type="compositionally biased region" description="Polar residues" evidence="2">
    <location>
        <begin position="748"/>
        <end position="764"/>
    </location>
</feature>
<dbReference type="PROSITE" id="PS50211">
    <property type="entry name" value="DENN"/>
    <property type="match status" value="1"/>
</dbReference>
<feature type="compositionally biased region" description="Polar residues" evidence="2">
    <location>
        <begin position="688"/>
        <end position="704"/>
    </location>
</feature>
<evidence type="ECO:0000259" key="3">
    <source>
        <dbReference type="PROSITE" id="PS50211"/>
    </source>
</evidence>
<proteinExistence type="predicted"/>
<dbReference type="Gene3D" id="3.40.50.11500">
    <property type="match status" value="1"/>
</dbReference>
<dbReference type="InterPro" id="IPR005112">
    <property type="entry name" value="dDENN_dom"/>
</dbReference>
<accession>A0ABP9YTE2</accession>
<dbReference type="Pfam" id="PF02141">
    <property type="entry name" value="DENN"/>
    <property type="match status" value="1"/>
</dbReference>
<evidence type="ECO:0000256" key="1">
    <source>
        <dbReference type="SAM" id="Coils"/>
    </source>
</evidence>
<dbReference type="InterPro" id="IPR001194">
    <property type="entry name" value="cDENN_dom"/>
</dbReference>
<evidence type="ECO:0000313" key="4">
    <source>
        <dbReference type="EMBL" id="GAA5810129.1"/>
    </source>
</evidence>
<evidence type="ECO:0000256" key="2">
    <source>
        <dbReference type="SAM" id="MobiDB-lite"/>
    </source>
</evidence>
<feature type="region of interest" description="Disordered" evidence="2">
    <location>
        <begin position="72"/>
        <end position="96"/>
    </location>
</feature>
<sequence>MSNSPVPVASRLADYFFVAGLHDSYVMPAYESAKKYQRTGDSDISYYQQQEQAVASNGNLFEHKLDFEVADSSKNGRRRGHSLSVSATEPSGSLRSTFPEVATSASLLGVLDHVQHVIDNFDKERDTARDNVIAVHESLANHTEKYKRSDSDKTITPSNRMSTYSAETINRRVSIRDVAARKWRSPSEPKLFENTRRNSTKVSTASVPTIHLEPEVVPCIFDLQYTPTVLMRYPKINYSPEEPFPAYAAMAMTDENGATVYGTCVVFYEKLTDNLKEPVNKAIQEWVKTNMSFSSIEYAQHLKGKIELEMSQLEQAKRDHAQSNIGLSKADSARQASELEERIKTCQENIELYKELLEPVKMGVCTAEEVWVPKSIGLLGRMPWIDLYSDWIRILLDNIVGVGGHKNGKPTIDIESTVINLIEEVPLPPPGRFEIGLTINGRPLFFSRPPINEVPILKNFSLYPIFRALSPHLILAVLETLLAEGKVVFLSKYTGMLSLACESFRYLLFPFYWQFVFIPVLPERLLTCLQAPVPYIIGFPGDMTDLEDHAPDDACIVNLDSNTMHQSQRSMPIPDRQRRKLQSALEQYAPLHTKSKIPYGVPLPIQCTFPKGKLILNCSRSKSTDIFISPARLPRDSESSDATSIWSHPASLVSRPSGFWSSNASTRSSNESATSDAPNLPQYPGSALLSTSAGNYTSSNTSLHSPPMSPIRTTASIQSIQSSLSTSSLPRTPNQQRVSMPSPIVNAANPTNNTTLEHQNSYRKTNYRRSEPSPKPKREDSPKTKLATFMSKPRATFHQEQIDNNSNIMAPSPRISISSPRFTANNFDHGYHNEVPRRVKHIEGHIMAEIFTSELGRFQGYRCVCGKQVSEDEDSKPRMFMCCQECHLVTHDTCTNQILHPCLPACFNEQKVLDSFIRMFASLLYNYRTGFVDHLEDKSTSISANDFNNNSGNCLYFSKDRFLKHSDKDTREFLSSLSNSQMFTQFITDRLLKPNQEPEILVFDEYIKLKLNRSKLKFVKEDTPFLNDDSFRVSQIIWATPPPDNVIIGQGECRRFPTNLQFYNK</sequence>
<feature type="region of interest" description="Disordered" evidence="2">
    <location>
        <begin position="657"/>
        <end position="785"/>
    </location>
</feature>
<dbReference type="InterPro" id="IPR037516">
    <property type="entry name" value="Tripartite_DENN"/>
</dbReference>
<evidence type="ECO:0000313" key="5">
    <source>
        <dbReference type="Proteomes" id="UP001473302"/>
    </source>
</evidence>
<dbReference type="Gene3D" id="6.10.140.1000">
    <property type="match status" value="1"/>
</dbReference>
<dbReference type="Proteomes" id="UP001473302">
    <property type="component" value="Unassembled WGS sequence"/>
</dbReference>
<name>A0ABP9YTE2_9FUNG</name>
<dbReference type="EMBL" id="BAABUK010000006">
    <property type="protein sequence ID" value="GAA5810129.1"/>
    <property type="molecule type" value="Genomic_DNA"/>
</dbReference>
<feature type="compositionally biased region" description="Basic and acidic residues" evidence="2">
    <location>
        <begin position="768"/>
        <end position="783"/>
    </location>
</feature>
<feature type="compositionally biased region" description="Low complexity" evidence="2">
    <location>
        <begin position="661"/>
        <end position="675"/>
    </location>
</feature>
<feature type="domain" description="UDENN" evidence="3">
    <location>
        <begin position="185"/>
        <end position="997"/>
    </location>
</feature>
<feature type="compositionally biased region" description="Polar residues" evidence="2">
    <location>
        <begin position="83"/>
        <end position="96"/>
    </location>
</feature>
<comment type="caution">
    <text evidence="4">The sequence shown here is derived from an EMBL/GenBank/DDBJ whole genome shotgun (WGS) entry which is preliminary data.</text>
</comment>
<dbReference type="PANTHER" id="PTHR12296">
    <property type="entry name" value="DENN DOMAIN-CONTAINING PROTEIN 4"/>
    <property type="match status" value="1"/>
</dbReference>
<feature type="coiled-coil region" evidence="1">
    <location>
        <begin position="299"/>
        <end position="356"/>
    </location>
</feature>
<feature type="compositionally biased region" description="Low complexity" evidence="2">
    <location>
        <begin position="712"/>
        <end position="733"/>
    </location>
</feature>
<protein>
    <recommendedName>
        <fullName evidence="3">UDENN domain-containing protein</fullName>
    </recommendedName>
</protein>
<dbReference type="Pfam" id="PF03455">
    <property type="entry name" value="dDENN"/>
    <property type="match status" value="1"/>
</dbReference>
<gene>
    <name evidence="4" type="ORF">MFLAVUS_003548</name>
</gene>
<dbReference type="CDD" id="cd00029">
    <property type="entry name" value="C1"/>
    <property type="match status" value="1"/>
</dbReference>